<dbReference type="EMBL" id="JBHUEL010000009">
    <property type="protein sequence ID" value="MFD1767202.1"/>
    <property type="molecule type" value="Genomic_DNA"/>
</dbReference>
<gene>
    <name evidence="1" type="ORF">ACFSAG_10155</name>
</gene>
<evidence type="ECO:0000313" key="2">
    <source>
        <dbReference type="Proteomes" id="UP001597215"/>
    </source>
</evidence>
<comment type="caution">
    <text evidence="1">The sequence shown here is derived from an EMBL/GenBank/DDBJ whole genome shotgun (WGS) entry which is preliminary data.</text>
</comment>
<protein>
    <submittedName>
        <fullName evidence="1">Uncharacterized protein</fullName>
    </submittedName>
</protein>
<proteinExistence type="predicted"/>
<dbReference type="Proteomes" id="UP001597215">
    <property type="component" value="Unassembled WGS sequence"/>
</dbReference>
<keyword evidence="2" id="KW-1185">Reference proteome</keyword>
<evidence type="ECO:0000313" key="1">
    <source>
        <dbReference type="EMBL" id="MFD1767202.1"/>
    </source>
</evidence>
<reference evidence="2" key="1">
    <citation type="journal article" date="2019" name="Int. J. Syst. Evol. Microbiol.">
        <title>The Global Catalogue of Microorganisms (GCM) 10K type strain sequencing project: providing services to taxonomists for standard genome sequencing and annotation.</title>
        <authorList>
            <consortium name="The Broad Institute Genomics Platform"/>
            <consortium name="The Broad Institute Genome Sequencing Center for Infectious Disease"/>
            <person name="Wu L."/>
            <person name="Ma J."/>
        </authorList>
    </citation>
    <scope>NUCLEOTIDE SEQUENCE [LARGE SCALE GENOMIC DNA]</scope>
    <source>
        <strain evidence="2">CGMCC 1.12449</strain>
    </source>
</reference>
<accession>A0ABW4MFS3</accession>
<name>A0ABW4MFS3_9SPHN</name>
<sequence length="67" mass="6853">MSRPPGTWLPAAMRFAGTSGVEPATETDAEIATDATDGVEPDAHGVIAEDIASNQERTDNAGVELAA</sequence>
<organism evidence="1 2">
    <name type="scientific">Sphingorhabdus buctiana</name>
    <dbReference type="NCBI Taxonomy" id="1508805"/>
    <lineage>
        <taxon>Bacteria</taxon>
        <taxon>Pseudomonadati</taxon>
        <taxon>Pseudomonadota</taxon>
        <taxon>Alphaproteobacteria</taxon>
        <taxon>Sphingomonadales</taxon>
        <taxon>Sphingomonadaceae</taxon>
        <taxon>Sphingorhabdus</taxon>
    </lineage>
</organism>
<dbReference type="RefSeq" id="WP_381514308.1">
    <property type="nucleotide sequence ID" value="NZ_JBHUEL010000009.1"/>
</dbReference>